<evidence type="ECO:0000256" key="1">
    <source>
        <dbReference type="SAM" id="MobiDB-lite"/>
    </source>
</evidence>
<dbReference type="InterPro" id="IPR010730">
    <property type="entry name" value="HET"/>
</dbReference>
<reference evidence="3" key="1">
    <citation type="journal article" date="2020" name="Stud. Mycol.">
        <title>101 Dothideomycetes genomes: a test case for predicting lifestyles and emergence of pathogens.</title>
        <authorList>
            <person name="Haridas S."/>
            <person name="Albert R."/>
            <person name="Binder M."/>
            <person name="Bloem J."/>
            <person name="Labutti K."/>
            <person name="Salamov A."/>
            <person name="Andreopoulos B."/>
            <person name="Baker S."/>
            <person name="Barry K."/>
            <person name="Bills G."/>
            <person name="Bluhm B."/>
            <person name="Cannon C."/>
            <person name="Castanera R."/>
            <person name="Culley D."/>
            <person name="Daum C."/>
            <person name="Ezra D."/>
            <person name="Gonzalez J."/>
            <person name="Henrissat B."/>
            <person name="Kuo A."/>
            <person name="Liang C."/>
            <person name="Lipzen A."/>
            <person name="Lutzoni F."/>
            <person name="Magnuson J."/>
            <person name="Mondo S."/>
            <person name="Nolan M."/>
            <person name="Ohm R."/>
            <person name="Pangilinan J."/>
            <person name="Park H.-J."/>
            <person name="Ramirez L."/>
            <person name="Alfaro M."/>
            <person name="Sun H."/>
            <person name="Tritt A."/>
            <person name="Yoshinaga Y."/>
            <person name="Zwiers L.-H."/>
            <person name="Turgeon B."/>
            <person name="Goodwin S."/>
            <person name="Spatafora J."/>
            <person name="Crous P."/>
            <person name="Grigoriev I."/>
        </authorList>
    </citation>
    <scope>NUCLEOTIDE SEQUENCE</scope>
    <source>
        <strain evidence="3">CBS 279.74</strain>
    </source>
</reference>
<dbReference type="Proteomes" id="UP000799428">
    <property type="component" value="Unassembled WGS sequence"/>
</dbReference>
<keyword evidence="4" id="KW-1185">Reference proteome</keyword>
<dbReference type="InterPro" id="IPR052895">
    <property type="entry name" value="HetReg/Transcr_Mod"/>
</dbReference>
<feature type="compositionally biased region" description="Basic and acidic residues" evidence="1">
    <location>
        <begin position="156"/>
        <end position="171"/>
    </location>
</feature>
<dbReference type="PANTHER" id="PTHR24148:SF73">
    <property type="entry name" value="HET DOMAIN PROTEIN (AFU_ORTHOLOGUE AFUA_8G01020)"/>
    <property type="match status" value="1"/>
</dbReference>
<evidence type="ECO:0000313" key="3">
    <source>
        <dbReference type="EMBL" id="KAF2710666.1"/>
    </source>
</evidence>
<accession>A0A6G1KCR5</accession>
<feature type="compositionally biased region" description="Basic and acidic residues" evidence="1">
    <location>
        <begin position="8"/>
        <end position="19"/>
    </location>
</feature>
<dbReference type="EMBL" id="MU005768">
    <property type="protein sequence ID" value="KAF2710666.1"/>
    <property type="molecule type" value="Genomic_DNA"/>
</dbReference>
<feature type="compositionally biased region" description="Acidic residues" evidence="1">
    <location>
        <begin position="137"/>
        <end position="146"/>
    </location>
</feature>
<organism evidence="3 4">
    <name type="scientific">Pleomassaria siparia CBS 279.74</name>
    <dbReference type="NCBI Taxonomy" id="1314801"/>
    <lineage>
        <taxon>Eukaryota</taxon>
        <taxon>Fungi</taxon>
        <taxon>Dikarya</taxon>
        <taxon>Ascomycota</taxon>
        <taxon>Pezizomycotina</taxon>
        <taxon>Dothideomycetes</taxon>
        <taxon>Pleosporomycetidae</taxon>
        <taxon>Pleosporales</taxon>
        <taxon>Pleomassariaceae</taxon>
        <taxon>Pleomassaria</taxon>
    </lineage>
</organism>
<feature type="compositionally biased region" description="Basic residues" evidence="1">
    <location>
        <begin position="110"/>
        <end position="120"/>
    </location>
</feature>
<evidence type="ECO:0000313" key="4">
    <source>
        <dbReference type="Proteomes" id="UP000799428"/>
    </source>
</evidence>
<feature type="compositionally biased region" description="Basic residues" evidence="1">
    <location>
        <begin position="358"/>
        <end position="368"/>
    </location>
</feature>
<dbReference type="AlphaFoldDB" id="A0A6G1KCR5"/>
<name>A0A6G1KCR5_9PLEO</name>
<proteinExistence type="predicted"/>
<dbReference type="OrthoDB" id="3548654at2759"/>
<protein>
    <recommendedName>
        <fullName evidence="2">Heterokaryon incompatibility domain-containing protein</fullName>
    </recommendedName>
</protein>
<feature type="region of interest" description="Disordered" evidence="1">
    <location>
        <begin position="1"/>
        <end position="384"/>
    </location>
</feature>
<sequence length="980" mass="110199">MAEWEQAGYERYEYGDPDSHFLAPGNPLGRPRSTRSPRSRDVSNPGLPRRQSLHRSYHSDDETRPDLYGLAPGLAQRVPSPKRVPSPPPSRYRADEFLIPLVIGEEPVGRHNRHPSRKHVPSPSSFFRQSAGAGEPLSEEEVDDYDTGPIRSEGQSQKRIEWARKEQDRLAASHALSERNVSPDAGPTRRRRKSVSSTHQRSPSHGHQLPGYAMPRGEDLHPSPSVTGSYNRAPSPPKASYHRVPSPPRVEIRPHSTQYDKPGSYFKRTPSPPPPVNQRRKSENVSRSRRQSSPHVPYRVHEDDQSYYSVTNHPPKGRQTRGTIPEPDGTTSFSVPGAFPSGPATIAPDDSGSGASQPHHKTLHRPSIAHRPTPSVTSSSGTLGDKAYQYKPLGDFDFRLIRILPARMMTIKCELLHFSLKKPPSYRAISYARGDAGDTRKIMLEGMNIPVPVSLHGALEALREKKEGVLVWVDFLCIDQQNRDEKAQQLQYMTSIYSKADSVALWLGPEADESDSAVKLLNEISTNADYPERITSLIKARVGDADFAAIASLFERDYWRRLWVVQEILNAKDIWVYCGTVLHWSVYKKASLVFQRHKNDLDYYFQTSKRRGQRHSPNQSSFSQALVYQGPGSLPELGSLTELGDESLLHVMRALRRKITSDPRDKVYGILGVLPQTVRSEFPVDLSLSVREVYIDVVDYLLSTTEYLDVICESIHFPVHTNSANLPTWAPDWSHSPQTAALGSIYDFSASGTTRAEYRFVDERRNKLEISAIYVDTITTHGIAVGTLCTLADYLMAFLHWRALLVGGADDYGDDGDDLVSVEVENEFCRTLSLGQVPPEWDDDGWRVACYHVFSSLLRERLPRIKLDTDLQLYLDTKVEVNPKDRRGFLQKHFGSKMMGRCFCQTEDGLMGMGSGFMTPGDIIVVPLGCSTPIILRREGNHGEWRYVGDVFIDGYMNGEAVKEWKAGDRERAPGKYILH</sequence>
<gene>
    <name evidence="3" type="ORF">K504DRAFT_465738</name>
</gene>
<dbReference type="Pfam" id="PF06985">
    <property type="entry name" value="HET"/>
    <property type="match status" value="1"/>
</dbReference>
<evidence type="ECO:0000259" key="2">
    <source>
        <dbReference type="Pfam" id="PF06985"/>
    </source>
</evidence>
<feature type="compositionally biased region" description="Polar residues" evidence="1">
    <location>
        <begin position="195"/>
        <end position="205"/>
    </location>
</feature>
<dbReference type="Pfam" id="PF26639">
    <property type="entry name" value="Het-6_barrel"/>
    <property type="match status" value="1"/>
</dbReference>
<feature type="domain" description="Heterokaryon incompatibility" evidence="2">
    <location>
        <begin position="426"/>
        <end position="567"/>
    </location>
</feature>
<dbReference type="PANTHER" id="PTHR24148">
    <property type="entry name" value="ANKYRIN REPEAT DOMAIN-CONTAINING PROTEIN 39 HOMOLOG-RELATED"/>
    <property type="match status" value="1"/>
</dbReference>